<dbReference type="CDD" id="cd04301">
    <property type="entry name" value="NAT_SF"/>
    <property type="match status" value="1"/>
</dbReference>
<evidence type="ECO:0000259" key="3">
    <source>
        <dbReference type="PROSITE" id="PS51186"/>
    </source>
</evidence>
<keyword evidence="5" id="KW-1185">Reference proteome</keyword>
<dbReference type="InterPro" id="IPR016181">
    <property type="entry name" value="Acyl_CoA_acyltransferase"/>
</dbReference>
<dbReference type="InterPro" id="IPR000182">
    <property type="entry name" value="GNAT_dom"/>
</dbReference>
<dbReference type="SUPFAM" id="SSF55729">
    <property type="entry name" value="Acyl-CoA N-acyltransferases (Nat)"/>
    <property type="match status" value="1"/>
</dbReference>
<reference evidence="4 5" key="2">
    <citation type="journal article" date="2021" name="Microorganisms">
        <title>The Ever-Expanding Pseudomonas Genus: Description of 43 New Species and Partition of the Pseudomonas putida Group.</title>
        <authorList>
            <person name="Girard L."/>
            <person name="Lood C."/>
            <person name="Hofte M."/>
            <person name="Vandamme P."/>
            <person name="Rokni-Zadeh H."/>
            <person name="van Noort V."/>
            <person name="Lavigne R."/>
            <person name="De Mot R."/>
        </authorList>
    </citation>
    <scope>NUCLEOTIDE SEQUENCE [LARGE SCALE GENOMIC DNA]</scope>
    <source>
        <strain evidence="4 5">RW9S1A</strain>
    </source>
</reference>
<dbReference type="RefSeq" id="WP_186657821.1">
    <property type="nucleotide sequence ID" value="NZ_CP077095.1"/>
</dbReference>
<dbReference type="EMBL" id="CP077095">
    <property type="protein sequence ID" value="QXI40669.1"/>
    <property type="molecule type" value="Genomic_DNA"/>
</dbReference>
<proteinExistence type="predicted"/>
<dbReference type="AlphaFoldDB" id="A0A9E6Q0Y5"/>
<dbReference type="KEGG" id="pxn:HU772_011575"/>
<dbReference type="Gene3D" id="3.40.630.30">
    <property type="match status" value="1"/>
</dbReference>
<dbReference type="InterPro" id="IPR050832">
    <property type="entry name" value="Bact_Acetyltransf"/>
</dbReference>
<gene>
    <name evidence="4" type="ORF">HU772_011575</name>
</gene>
<keyword evidence="1" id="KW-0808">Transferase</keyword>
<organism evidence="4 5">
    <name type="scientific">Pseudomonas xantholysinigenes</name>
    <dbReference type="NCBI Taxonomy" id="2745490"/>
    <lineage>
        <taxon>Bacteria</taxon>
        <taxon>Pseudomonadati</taxon>
        <taxon>Pseudomonadota</taxon>
        <taxon>Gammaproteobacteria</taxon>
        <taxon>Pseudomonadales</taxon>
        <taxon>Pseudomonadaceae</taxon>
        <taxon>Pseudomonas</taxon>
    </lineage>
</organism>
<evidence type="ECO:0000313" key="4">
    <source>
        <dbReference type="EMBL" id="QXI40669.1"/>
    </source>
</evidence>
<dbReference type="Pfam" id="PF00583">
    <property type="entry name" value="Acetyltransf_1"/>
    <property type="match status" value="1"/>
</dbReference>
<dbReference type="PROSITE" id="PS51186">
    <property type="entry name" value="GNAT"/>
    <property type="match status" value="1"/>
</dbReference>
<reference evidence="4 5" key="1">
    <citation type="journal article" date="2020" name="Microorganisms">
        <title>Reliable Identification of Environmental Pseudomonas Isolates Using the rpoD Gene.</title>
        <authorList>
            <consortium name="The Broad Institute Genome Sequencing Platform"/>
            <person name="Girard L."/>
            <person name="Lood C."/>
            <person name="Rokni-Zadeh H."/>
            <person name="van Noort V."/>
            <person name="Lavigne R."/>
            <person name="De Mot R."/>
        </authorList>
    </citation>
    <scope>NUCLEOTIDE SEQUENCE [LARGE SCALE GENOMIC DNA]</scope>
    <source>
        <strain evidence="4 5">RW9S1A</strain>
    </source>
</reference>
<keyword evidence="2" id="KW-0012">Acyltransferase</keyword>
<protein>
    <submittedName>
        <fullName evidence="4">GNAT family N-acetyltransferase</fullName>
    </submittedName>
</protein>
<dbReference type="Proteomes" id="UP000633418">
    <property type="component" value="Chromosome"/>
</dbReference>
<feature type="domain" description="N-acetyltransferase" evidence="3">
    <location>
        <begin position="24"/>
        <end position="173"/>
    </location>
</feature>
<evidence type="ECO:0000256" key="2">
    <source>
        <dbReference type="ARBA" id="ARBA00023315"/>
    </source>
</evidence>
<accession>A0A9E6Q0Y5</accession>
<sequence length="182" mass="20080">MQPLTLRKALPQDALCLAALGLQVFLETYATQGMRDAIAQQALDVFSVASLSKLIEKPGTFIIVAQIDHHLVGFAQVAMNRPHERVPQAHAAELQRLYLQARFTGLGIGKRLLEAAEQHAARNGATRLWATVWAENQRALDFYLSQGYEALGAQTYTFQQETHANQLFGKNLTEAGPLPPCN</sequence>
<evidence type="ECO:0000313" key="5">
    <source>
        <dbReference type="Proteomes" id="UP000633418"/>
    </source>
</evidence>
<dbReference type="GO" id="GO:0016747">
    <property type="term" value="F:acyltransferase activity, transferring groups other than amino-acyl groups"/>
    <property type="evidence" value="ECO:0007669"/>
    <property type="project" value="InterPro"/>
</dbReference>
<evidence type="ECO:0000256" key="1">
    <source>
        <dbReference type="ARBA" id="ARBA00022679"/>
    </source>
</evidence>
<dbReference type="PANTHER" id="PTHR43877">
    <property type="entry name" value="AMINOALKYLPHOSPHONATE N-ACETYLTRANSFERASE-RELATED-RELATED"/>
    <property type="match status" value="1"/>
</dbReference>
<name>A0A9E6Q0Y5_9PSED</name>